<evidence type="ECO:0000313" key="1">
    <source>
        <dbReference type="EMBL" id="GIY35765.1"/>
    </source>
</evidence>
<name>A0AAV4STE9_9ARAC</name>
<keyword evidence="2" id="KW-1185">Reference proteome</keyword>
<accession>A0AAV4STE9</accession>
<comment type="caution">
    <text evidence="1">The sequence shown here is derived from an EMBL/GenBank/DDBJ whole genome shotgun (WGS) entry which is preliminary data.</text>
</comment>
<gene>
    <name evidence="1" type="ORF">CDAR_27801</name>
</gene>
<sequence>MSPPGYQNTSPNHLNFLNGVQIVMTSELWHLRCPDGSHARIFHPSSSSSNGRGGSLRTTHPPFGRGMVHDESDRPAFWPPTPTAGWTRCEVSTCFFLALFWDFRGHLGRKRTWWGFLQLGQTIG</sequence>
<protein>
    <submittedName>
        <fullName evidence="1">Uncharacterized protein</fullName>
    </submittedName>
</protein>
<proteinExistence type="predicted"/>
<evidence type="ECO:0000313" key="2">
    <source>
        <dbReference type="Proteomes" id="UP001054837"/>
    </source>
</evidence>
<dbReference type="EMBL" id="BPLQ01008198">
    <property type="protein sequence ID" value="GIY35765.1"/>
    <property type="molecule type" value="Genomic_DNA"/>
</dbReference>
<organism evidence="1 2">
    <name type="scientific">Caerostris darwini</name>
    <dbReference type="NCBI Taxonomy" id="1538125"/>
    <lineage>
        <taxon>Eukaryota</taxon>
        <taxon>Metazoa</taxon>
        <taxon>Ecdysozoa</taxon>
        <taxon>Arthropoda</taxon>
        <taxon>Chelicerata</taxon>
        <taxon>Arachnida</taxon>
        <taxon>Araneae</taxon>
        <taxon>Araneomorphae</taxon>
        <taxon>Entelegynae</taxon>
        <taxon>Araneoidea</taxon>
        <taxon>Araneidae</taxon>
        <taxon>Caerostris</taxon>
    </lineage>
</organism>
<dbReference type="Proteomes" id="UP001054837">
    <property type="component" value="Unassembled WGS sequence"/>
</dbReference>
<dbReference type="AlphaFoldDB" id="A0AAV4STE9"/>
<reference evidence="1 2" key="1">
    <citation type="submission" date="2021-06" db="EMBL/GenBank/DDBJ databases">
        <title>Caerostris darwini draft genome.</title>
        <authorList>
            <person name="Kono N."/>
            <person name="Arakawa K."/>
        </authorList>
    </citation>
    <scope>NUCLEOTIDE SEQUENCE [LARGE SCALE GENOMIC DNA]</scope>
</reference>